<evidence type="ECO:0000256" key="6">
    <source>
        <dbReference type="PIRSR" id="PIRSR006113-1"/>
    </source>
</evidence>
<keyword evidence="9" id="KW-1185">Reference proteome</keyword>
<keyword evidence="5 7" id="KW-0479">Metal-binding</keyword>
<dbReference type="NCBIfam" id="TIGR03367">
    <property type="entry name" value="queuosine_QueD"/>
    <property type="match status" value="1"/>
</dbReference>
<feature type="active site" description="Charge relay system" evidence="6">
    <location>
        <position position="121"/>
    </location>
</feature>
<evidence type="ECO:0000313" key="8">
    <source>
        <dbReference type="EMBL" id="SNR78144.1"/>
    </source>
</evidence>
<dbReference type="AlphaFoldDB" id="A0A238Z5Q7"/>
<dbReference type="OrthoDB" id="9804698at2"/>
<evidence type="ECO:0000256" key="7">
    <source>
        <dbReference type="PIRSR" id="PIRSR006113-2"/>
    </source>
</evidence>
<evidence type="ECO:0000256" key="4">
    <source>
        <dbReference type="ARBA" id="ARBA00048807"/>
    </source>
</evidence>
<reference evidence="8 9" key="1">
    <citation type="submission" date="2017-06" db="EMBL/GenBank/DDBJ databases">
        <authorList>
            <person name="Kim H.J."/>
            <person name="Triplett B.A."/>
        </authorList>
    </citation>
    <scope>NUCLEOTIDE SEQUENCE [LARGE SCALE GENOMIC DNA]</scope>
    <source>
        <strain evidence="8 9">DSM 13116</strain>
    </source>
</reference>
<gene>
    <name evidence="8" type="ORF">SAMN04488503_1238</name>
</gene>
<proteinExistence type="inferred from homology"/>
<dbReference type="PANTHER" id="PTHR12589:SF8">
    <property type="entry name" value="6-CARBOXY-5,6,7,8-TETRAHYDROPTERIN SYNTHASE"/>
    <property type="match status" value="1"/>
</dbReference>
<keyword evidence="5" id="KW-0456">Lyase</keyword>
<dbReference type="Pfam" id="PF01242">
    <property type="entry name" value="PTPS"/>
    <property type="match status" value="1"/>
</dbReference>
<dbReference type="GO" id="GO:0070497">
    <property type="term" value="F:6-carboxytetrahydropterin synthase activity"/>
    <property type="evidence" value="ECO:0007669"/>
    <property type="project" value="UniProtKB-EC"/>
</dbReference>
<feature type="active site" description="Charge relay system" evidence="6">
    <location>
        <position position="70"/>
    </location>
</feature>
<comment type="similarity">
    <text evidence="2 5">Belongs to the PTPS family. QueD subfamily.</text>
</comment>
<dbReference type="InterPro" id="IPR038418">
    <property type="entry name" value="6-PTP_synth/QueD_sf"/>
</dbReference>
<comment type="cofactor">
    <cofactor evidence="5 7">
        <name>Zn(2+)</name>
        <dbReference type="ChEBI" id="CHEBI:29105"/>
    </cofactor>
    <text evidence="5 7">Binds 1 zinc ion per subunit.</text>
</comment>
<dbReference type="EC" id="4.-.-.-" evidence="5"/>
<keyword evidence="5 7" id="KW-0862">Zinc</keyword>
<keyword evidence="5" id="KW-0671">Queuosine biosynthesis</keyword>
<dbReference type="InterPro" id="IPR007115">
    <property type="entry name" value="6-PTP_synth/QueD"/>
</dbReference>
<dbReference type="Proteomes" id="UP000198324">
    <property type="component" value="Unassembled WGS sequence"/>
</dbReference>
<evidence type="ECO:0000256" key="2">
    <source>
        <dbReference type="ARBA" id="ARBA00008900"/>
    </source>
</evidence>
<feature type="binding site" evidence="7">
    <location>
        <position position="17"/>
    </location>
    <ligand>
        <name>Zn(2+)</name>
        <dbReference type="ChEBI" id="CHEBI:29105"/>
    </ligand>
</feature>
<name>A0A238Z5Q7_9BACT</name>
<dbReference type="SUPFAM" id="SSF55620">
    <property type="entry name" value="Tetrahydrobiopterin biosynthesis enzymes-like"/>
    <property type="match status" value="1"/>
</dbReference>
<comment type="pathway">
    <text evidence="1 5">Purine metabolism; 7-cyano-7-deazaguanine biosynthesis.</text>
</comment>
<feature type="binding site" evidence="7">
    <location>
        <position position="30"/>
    </location>
    <ligand>
        <name>Zn(2+)</name>
        <dbReference type="ChEBI" id="CHEBI:29105"/>
    </ligand>
</feature>
<feature type="active site" description="Proton acceptor" evidence="6">
    <location>
        <position position="26"/>
    </location>
</feature>
<feature type="binding site" evidence="7">
    <location>
        <position position="32"/>
    </location>
    <ligand>
        <name>Zn(2+)</name>
        <dbReference type="ChEBI" id="CHEBI:29105"/>
    </ligand>
</feature>
<sequence>MKRNYELCVRGEFCAAHRLAGYPGDCRNTHGHNWGVTAYVLCHELDDIGMGLDFREIKRILREALATLDHACLNDLPPFSGQNPTAENIARHLFHDLGERLAQSAPQNGSAARVSRVRIAETPGAEVTYWEEP</sequence>
<dbReference type="EMBL" id="FZOC01000002">
    <property type="protein sequence ID" value="SNR78144.1"/>
    <property type="molecule type" value="Genomic_DNA"/>
</dbReference>
<dbReference type="GO" id="GO:0008616">
    <property type="term" value="P:tRNA queuosine(34) biosynthetic process"/>
    <property type="evidence" value="ECO:0007669"/>
    <property type="project" value="UniProtKB-KW"/>
</dbReference>
<dbReference type="GO" id="GO:0046872">
    <property type="term" value="F:metal ion binding"/>
    <property type="evidence" value="ECO:0007669"/>
    <property type="project" value="UniProtKB-KW"/>
</dbReference>
<evidence type="ECO:0000256" key="5">
    <source>
        <dbReference type="PIRNR" id="PIRNR006113"/>
    </source>
</evidence>
<dbReference type="PANTHER" id="PTHR12589">
    <property type="entry name" value="PYRUVOYL TETRAHYDROBIOPTERIN SYNTHASE"/>
    <property type="match status" value="1"/>
</dbReference>
<comment type="catalytic activity">
    <reaction evidence="4 5">
        <text>7,8-dihydroneopterin 3'-triphosphate + H2O = 6-carboxy-5,6,7,8-tetrahydropterin + triphosphate + acetaldehyde + 2 H(+)</text>
        <dbReference type="Rhea" id="RHEA:27966"/>
        <dbReference type="ChEBI" id="CHEBI:15343"/>
        <dbReference type="ChEBI" id="CHEBI:15377"/>
        <dbReference type="ChEBI" id="CHEBI:15378"/>
        <dbReference type="ChEBI" id="CHEBI:18036"/>
        <dbReference type="ChEBI" id="CHEBI:58462"/>
        <dbReference type="ChEBI" id="CHEBI:61032"/>
        <dbReference type="EC" id="4.1.2.50"/>
    </reaction>
</comment>
<accession>A0A238Z5Q7</accession>
<organism evidence="8 9">
    <name type="scientific">Humidesulfovibrio mexicanus</name>
    <dbReference type="NCBI Taxonomy" id="147047"/>
    <lineage>
        <taxon>Bacteria</taxon>
        <taxon>Pseudomonadati</taxon>
        <taxon>Thermodesulfobacteriota</taxon>
        <taxon>Desulfovibrionia</taxon>
        <taxon>Desulfovibrionales</taxon>
        <taxon>Desulfovibrionaceae</taxon>
        <taxon>Humidesulfovibrio</taxon>
    </lineage>
</organism>
<protein>
    <recommendedName>
        <fullName evidence="3 5">6-carboxy-5,6,7,8-tetrahydropterin synthase</fullName>
        <ecNumber evidence="5">4.-.-.-</ecNumber>
    </recommendedName>
</protein>
<dbReference type="Gene3D" id="3.30.479.10">
    <property type="entry name" value="6-pyruvoyl tetrahydropterin synthase/QueD"/>
    <property type="match status" value="1"/>
</dbReference>
<evidence type="ECO:0000313" key="9">
    <source>
        <dbReference type="Proteomes" id="UP000198324"/>
    </source>
</evidence>
<evidence type="ECO:0000256" key="1">
    <source>
        <dbReference type="ARBA" id="ARBA00005061"/>
    </source>
</evidence>
<dbReference type="RefSeq" id="WP_089272799.1">
    <property type="nucleotide sequence ID" value="NZ_FZOC01000002.1"/>
</dbReference>
<dbReference type="PIRSF" id="PIRSF006113">
    <property type="entry name" value="PTP_synth"/>
    <property type="match status" value="1"/>
</dbReference>
<evidence type="ECO:0000256" key="3">
    <source>
        <dbReference type="ARBA" id="ARBA00018141"/>
    </source>
</evidence>
<dbReference type="UniPathway" id="UPA00391"/>